<comment type="caution">
    <text evidence="8">The sequence shown here is derived from an EMBL/GenBank/DDBJ whole genome shotgun (WGS) entry which is preliminary data.</text>
</comment>
<feature type="region of interest" description="Disordered" evidence="6">
    <location>
        <begin position="1"/>
        <end position="20"/>
    </location>
</feature>
<dbReference type="InterPro" id="IPR036875">
    <property type="entry name" value="Znf_CCHC_sf"/>
</dbReference>
<dbReference type="EMBL" id="AXCR01000001">
    <property type="protein sequence ID" value="KJR89065.1"/>
    <property type="molecule type" value="Genomic_DNA"/>
</dbReference>
<evidence type="ECO:0000259" key="7">
    <source>
        <dbReference type="PROSITE" id="PS50158"/>
    </source>
</evidence>
<evidence type="ECO:0000256" key="3">
    <source>
        <dbReference type="ARBA" id="ARBA00022771"/>
    </source>
</evidence>
<protein>
    <submittedName>
        <fullName evidence="8">Zinc knuckle transcription factor (CnjB)</fullName>
    </submittedName>
</protein>
<keyword evidence="2" id="KW-0677">Repeat</keyword>
<dbReference type="InterPro" id="IPR001878">
    <property type="entry name" value="Znf_CCHC"/>
</dbReference>
<dbReference type="GeneID" id="27668061"/>
<dbReference type="AlphaFoldDB" id="A0A0F2MJR2"/>
<reference evidence="8 9" key="1">
    <citation type="journal article" date="2014" name="BMC Genomics">
        <title>Comparative genomics of the major fungal agents of human and animal Sporotrichosis: Sporothrix schenckii and Sporothrix brasiliensis.</title>
        <authorList>
            <person name="Teixeira M.M."/>
            <person name="de Almeida L.G."/>
            <person name="Kubitschek-Barreira P."/>
            <person name="Alves F.L."/>
            <person name="Kioshima E.S."/>
            <person name="Abadio A.K."/>
            <person name="Fernandes L."/>
            <person name="Derengowski L.S."/>
            <person name="Ferreira K.S."/>
            <person name="Souza R.C."/>
            <person name="Ruiz J.C."/>
            <person name="de Andrade N.C."/>
            <person name="Paes H.C."/>
            <person name="Nicola A.M."/>
            <person name="Albuquerque P."/>
            <person name="Gerber A.L."/>
            <person name="Martins V.P."/>
            <person name="Peconick L.D."/>
            <person name="Neto A.V."/>
            <person name="Chaucanez C.B."/>
            <person name="Silva P.A."/>
            <person name="Cunha O.L."/>
            <person name="de Oliveira F.F."/>
            <person name="dos Santos T.C."/>
            <person name="Barros A.L."/>
            <person name="Soares M.A."/>
            <person name="de Oliveira L.M."/>
            <person name="Marini M.M."/>
            <person name="Villalobos-Duno H."/>
            <person name="Cunha M.M."/>
            <person name="de Hoog S."/>
            <person name="da Silveira J.F."/>
            <person name="Henrissat B."/>
            <person name="Nino-Vega G.A."/>
            <person name="Cisalpino P.S."/>
            <person name="Mora-Montes H.M."/>
            <person name="Almeida S.R."/>
            <person name="Stajich J.E."/>
            <person name="Lopes-Bezerra L.M."/>
            <person name="Vasconcelos A.T."/>
            <person name="Felipe M.S."/>
        </authorList>
    </citation>
    <scope>NUCLEOTIDE SEQUENCE [LARGE SCALE GENOMIC DNA]</scope>
    <source>
        <strain evidence="8 9">1099-18</strain>
    </source>
</reference>
<dbReference type="Pfam" id="PF00098">
    <property type="entry name" value="zf-CCHC"/>
    <property type="match status" value="10"/>
</dbReference>
<feature type="domain" description="CCHC-type" evidence="7">
    <location>
        <begin position="332"/>
        <end position="346"/>
    </location>
</feature>
<dbReference type="SUPFAM" id="SSF57756">
    <property type="entry name" value="Retrovirus zinc finger-like domains"/>
    <property type="match status" value="7"/>
</dbReference>
<feature type="domain" description="CCHC-type" evidence="7">
    <location>
        <begin position="445"/>
        <end position="460"/>
    </location>
</feature>
<feature type="domain" description="CCHC-type" evidence="7">
    <location>
        <begin position="53"/>
        <end position="67"/>
    </location>
</feature>
<feature type="domain" description="CCHC-type" evidence="7">
    <location>
        <begin position="304"/>
        <end position="319"/>
    </location>
</feature>
<accession>A0A0F2MJR2</accession>
<feature type="domain" description="CCHC-type" evidence="7">
    <location>
        <begin position="134"/>
        <end position="149"/>
    </location>
</feature>
<organism evidence="8 9">
    <name type="scientific">Sporothrix schenckii 1099-18</name>
    <dbReference type="NCBI Taxonomy" id="1397361"/>
    <lineage>
        <taxon>Eukaryota</taxon>
        <taxon>Fungi</taxon>
        <taxon>Dikarya</taxon>
        <taxon>Ascomycota</taxon>
        <taxon>Pezizomycotina</taxon>
        <taxon>Sordariomycetes</taxon>
        <taxon>Sordariomycetidae</taxon>
        <taxon>Ophiostomatales</taxon>
        <taxon>Ophiostomataceae</taxon>
        <taxon>Sporothrix</taxon>
    </lineage>
</organism>
<keyword evidence="1" id="KW-0479">Metal-binding</keyword>
<dbReference type="PROSITE" id="PS50158">
    <property type="entry name" value="ZF_CCHC"/>
    <property type="match status" value="12"/>
</dbReference>
<evidence type="ECO:0000256" key="2">
    <source>
        <dbReference type="ARBA" id="ARBA00022737"/>
    </source>
</evidence>
<name>A0A0F2MJR2_SPOSC</name>
<feature type="domain" description="CCHC-type" evidence="7">
    <location>
        <begin position="469"/>
        <end position="484"/>
    </location>
</feature>
<evidence type="ECO:0000256" key="6">
    <source>
        <dbReference type="SAM" id="MobiDB-lite"/>
    </source>
</evidence>
<dbReference type="Proteomes" id="UP000033710">
    <property type="component" value="Unassembled WGS sequence"/>
</dbReference>
<feature type="domain" description="CCHC-type" evidence="7">
    <location>
        <begin position="424"/>
        <end position="437"/>
    </location>
</feature>
<evidence type="ECO:0000256" key="5">
    <source>
        <dbReference type="PROSITE-ProRule" id="PRU00047"/>
    </source>
</evidence>
<dbReference type="VEuPathDB" id="FungiDB:SPSK_06076"/>
<feature type="domain" description="CCHC-type" evidence="7">
    <location>
        <begin position="76"/>
        <end position="91"/>
    </location>
</feature>
<feature type="domain" description="CCHC-type" evidence="7">
    <location>
        <begin position="355"/>
        <end position="370"/>
    </location>
</feature>
<dbReference type="RefSeq" id="XP_016591741.1">
    <property type="nucleotide sequence ID" value="XM_016732784.1"/>
</dbReference>
<dbReference type="GO" id="GO:0003676">
    <property type="term" value="F:nucleic acid binding"/>
    <property type="evidence" value="ECO:0007669"/>
    <property type="project" value="InterPro"/>
</dbReference>
<feature type="domain" description="CCHC-type" evidence="7">
    <location>
        <begin position="97"/>
        <end position="110"/>
    </location>
</feature>
<evidence type="ECO:0000313" key="8">
    <source>
        <dbReference type="EMBL" id="KJR89065.1"/>
    </source>
</evidence>
<evidence type="ECO:0000313" key="9">
    <source>
        <dbReference type="Proteomes" id="UP000033710"/>
    </source>
</evidence>
<dbReference type="Gene3D" id="4.10.60.10">
    <property type="entry name" value="Zinc finger, CCHC-type"/>
    <property type="match status" value="8"/>
</dbReference>
<reference evidence="8 9" key="2">
    <citation type="journal article" date="2015" name="Eukaryot. Cell">
        <title>Asexual propagation of a virulent clone complex in a human and feline outbreak of sporotrichosis.</title>
        <authorList>
            <person name="Teixeira Mde M."/>
            <person name="Rodrigues A.M."/>
            <person name="Tsui C.K."/>
            <person name="de Almeida L.G."/>
            <person name="Van Diepeningen A.D."/>
            <person name="van den Ende B.G."/>
            <person name="Fernandes G.F."/>
            <person name="Kano R."/>
            <person name="Hamelin R.C."/>
            <person name="Lopes-Bezerra L.M."/>
            <person name="Vasconcelos A.T."/>
            <person name="de Hoog S."/>
            <person name="de Camargo Z.P."/>
            <person name="Felipe M.S."/>
        </authorList>
    </citation>
    <scope>NUCLEOTIDE SEQUENCE [LARGE SCALE GENOMIC DNA]</scope>
    <source>
        <strain evidence="8 9">1099-18</strain>
    </source>
</reference>
<dbReference type="KEGG" id="ssck:SPSK_06076"/>
<keyword evidence="3 5" id="KW-0863">Zinc-finger</keyword>
<dbReference type="PANTHER" id="PTHR47103">
    <property type="entry name" value="DNA-BINDING PROTEIN"/>
    <property type="match status" value="1"/>
</dbReference>
<sequence>MSWNNAPDGGPATEGYGGSGGFDGFSNDARNYGGDTGFGGGDFGDSGGGDRACFNCGQPGHNKADCPVPRQFSGECNSCGKEGHMSKDCPDAGPMVCRRCKKAGHMARECSMPVVCPRCGEGHHVSECSMPMICRVCSEEGHLAKDCPSAPPRVCNNCQEEGHETKDCKSPRKIIRDDVPEKAPDKALEMIRAAVAEKDLDDVKAAFLTYVKACPDVTYVEMEQMFRNENIGVYLIGVERSDLSVTLTNMDLQGNLDRKYTVTFRFQDKPSRPREKSIWPANTEENLARLANGGEPVARGIPLCMNCRELGHTSRSCPNERMENTEHASVACQNCGSEGHRLRDCKAPRVDKFACRNCGQSGHTSKECTEPRSAEGVECRKCSESMQSNFPWVLHVFHFEPTANKGQAGHFSRDCPRGGGGGGCRNCGQEGHMARDCTVPRKIVCRNCDQEGHTSRDCPEPLNMEKMQCRNCDEYGHMSKDCSQPRNMERVRCSNCNEMGHFQSKCPGINNGGDGGFDDRFGGGNDFGSTADVGQVGGGGSGW</sequence>
<dbReference type="GO" id="GO:0008270">
    <property type="term" value="F:zinc ion binding"/>
    <property type="evidence" value="ECO:0007669"/>
    <property type="project" value="UniProtKB-KW"/>
</dbReference>
<feature type="domain" description="CCHC-type" evidence="7">
    <location>
        <begin position="492"/>
        <end position="507"/>
    </location>
</feature>
<evidence type="ECO:0000256" key="1">
    <source>
        <dbReference type="ARBA" id="ARBA00022723"/>
    </source>
</evidence>
<dbReference type="SMART" id="SM00343">
    <property type="entry name" value="ZnF_C2HC"/>
    <property type="match status" value="14"/>
</dbReference>
<dbReference type="OrthoDB" id="8026949at2759"/>
<feature type="domain" description="CCHC-type" evidence="7">
    <location>
        <begin position="155"/>
        <end position="170"/>
    </location>
</feature>
<keyword evidence="4" id="KW-0862">Zinc</keyword>
<dbReference type="PANTHER" id="PTHR47103:SF8">
    <property type="entry name" value="DNA-BINDING PROTEIN"/>
    <property type="match status" value="1"/>
</dbReference>
<proteinExistence type="predicted"/>
<gene>
    <name evidence="8" type="ORF">SPSK_06076</name>
</gene>
<evidence type="ECO:0000256" key="4">
    <source>
        <dbReference type="ARBA" id="ARBA00022833"/>
    </source>
</evidence>